<evidence type="ECO:0000256" key="2">
    <source>
        <dbReference type="ARBA" id="ARBA00022908"/>
    </source>
</evidence>
<dbReference type="GO" id="GO:0015074">
    <property type="term" value="P:DNA integration"/>
    <property type="evidence" value="ECO:0007669"/>
    <property type="project" value="UniProtKB-KW"/>
</dbReference>
<dbReference type="OrthoDB" id="5567253at2"/>
<dbReference type="InterPro" id="IPR002104">
    <property type="entry name" value="Integrase_catalytic"/>
</dbReference>
<name>A0A2N5Y3B7_9GAMM</name>
<dbReference type="GO" id="GO:0006310">
    <property type="term" value="P:DNA recombination"/>
    <property type="evidence" value="ECO:0007669"/>
    <property type="project" value="UniProtKB-KW"/>
</dbReference>
<dbReference type="CDD" id="cd00796">
    <property type="entry name" value="INT_Rci_Hp1_C"/>
    <property type="match status" value="1"/>
</dbReference>
<dbReference type="GO" id="GO:0003677">
    <property type="term" value="F:DNA binding"/>
    <property type="evidence" value="ECO:0007669"/>
    <property type="project" value="UniProtKB-KW"/>
</dbReference>
<dbReference type="Pfam" id="PF00589">
    <property type="entry name" value="Phage_integrase"/>
    <property type="match status" value="1"/>
</dbReference>
<comment type="caution">
    <text evidence="6">The sequence shown here is derived from an EMBL/GenBank/DDBJ whole genome shotgun (WGS) entry which is preliminary data.</text>
</comment>
<dbReference type="InterPro" id="IPR013762">
    <property type="entry name" value="Integrase-like_cat_sf"/>
</dbReference>
<dbReference type="Gene3D" id="1.10.150.130">
    <property type="match status" value="1"/>
</dbReference>
<reference evidence="7" key="1">
    <citation type="submission" date="2017-11" db="EMBL/GenBank/DDBJ databases">
        <title>The draft genome sequence of Chromatocurvus sp. F02.</title>
        <authorList>
            <person name="Du Z.-J."/>
            <person name="Chang Y.-Q."/>
        </authorList>
    </citation>
    <scope>NUCLEOTIDE SEQUENCE [LARGE SCALE GENOMIC DNA]</scope>
    <source>
        <strain evidence="7">F02</strain>
    </source>
</reference>
<dbReference type="InterPro" id="IPR011010">
    <property type="entry name" value="DNA_brk_join_enz"/>
</dbReference>
<comment type="similarity">
    <text evidence="1">Belongs to the 'phage' integrase family.</text>
</comment>
<keyword evidence="2" id="KW-0229">DNA integration</keyword>
<dbReference type="AlphaFoldDB" id="A0A2N5Y3B7"/>
<dbReference type="InterPro" id="IPR050090">
    <property type="entry name" value="Tyrosine_recombinase_XerCD"/>
</dbReference>
<protein>
    <submittedName>
        <fullName evidence="6">Integrase</fullName>
    </submittedName>
</protein>
<keyword evidence="3" id="KW-0238">DNA-binding</keyword>
<sequence>MSKRIPGLYKRGTQGIWHIDKCVRGYGRLRESTGASELEEAERFLIRRLEELRKATVYGIRIERTFRQTATRFLLDYQHKRSIGRYAQSLKILDPHIGDLPLRQVHQGTLEPFIRHRRKQGMRANTINRDLAVVRRILPLAARLWRDESGLTWLETAPLLQMLECDDARKPYPLSWDEQLRLFARLPGHLREMALFKVNTGTREQEVVGLRWEWEIPIPELKTSVFVVPGGGVKNGEDRLVVMNAEARAVINRQRGRNPAHVFTYAKGRPVDRINTKAWRRAREEAGLPQVRVHDLKHTFGRRLRAKGVSHETRQVLLGHKNGQITTHYSAAEIGELIDAVEKVSWSGTSAPTLTLINDENSRKSPAIGRRENLRAI</sequence>
<gene>
    <name evidence="6" type="ORF">CWI75_05370</name>
</gene>
<dbReference type="SUPFAM" id="SSF56349">
    <property type="entry name" value="DNA breaking-rejoining enzymes"/>
    <property type="match status" value="1"/>
</dbReference>
<evidence type="ECO:0000256" key="4">
    <source>
        <dbReference type="ARBA" id="ARBA00023172"/>
    </source>
</evidence>
<keyword evidence="4" id="KW-0233">DNA recombination</keyword>
<dbReference type="InterPro" id="IPR010998">
    <property type="entry name" value="Integrase_recombinase_N"/>
</dbReference>
<dbReference type="Gene3D" id="1.10.443.10">
    <property type="entry name" value="Intergrase catalytic core"/>
    <property type="match status" value="1"/>
</dbReference>
<dbReference type="RefSeq" id="WP_101520479.1">
    <property type="nucleotide sequence ID" value="NZ_PKLZ01000003.1"/>
</dbReference>
<evidence type="ECO:0000256" key="3">
    <source>
        <dbReference type="ARBA" id="ARBA00023125"/>
    </source>
</evidence>
<dbReference type="Proteomes" id="UP000234845">
    <property type="component" value="Unassembled WGS sequence"/>
</dbReference>
<evidence type="ECO:0000259" key="5">
    <source>
        <dbReference type="PROSITE" id="PS51898"/>
    </source>
</evidence>
<dbReference type="PANTHER" id="PTHR30349:SF64">
    <property type="entry name" value="PROPHAGE INTEGRASE INTD-RELATED"/>
    <property type="match status" value="1"/>
</dbReference>
<organism evidence="6 7">
    <name type="scientific">Kineobactrum sediminis</name>
    <dbReference type="NCBI Taxonomy" id="1905677"/>
    <lineage>
        <taxon>Bacteria</taxon>
        <taxon>Pseudomonadati</taxon>
        <taxon>Pseudomonadota</taxon>
        <taxon>Gammaproteobacteria</taxon>
        <taxon>Cellvibrionales</taxon>
        <taxon>Halieaceae</taxon>
        <taxon>Kineobactrum</taxon>
    </lineage>
</organism>
<evidence type="ECO:0000313" key="6">
    <source>
        <dbReference type="EMBL" id="PLW82879.1"/>
    </source>
</evidence>
<accession>A0A2N5Y3B7</accession>
<dbReference type="PROSITE" id="PS51898">
    <property type="entry name" value="TYR_RECOMBINASE"/>
    <property type="match status" value="1"/>
</dbReference>
<dbReference type="EMBL" id="PKLZ01000003">
    <property type="protein sequence ID" value="PLW82879.1"/>
    <property type="molecule type" value="Genomic_DNA"/>
</dbReference>
<evidence type="ECO:0000256" key="1">
    <source>
        <dbReference type="ARBA" id="ARBA00008857"/>
    </source>
</evidence>
<proteinExistence type="inferred from homology"/>
<dbReference type="PANTHER" id="PTHR30349">
    <property type="entry name" value="PHAGE INTEGRASE-RELATED"/>
    <property type="match status" value="1"/>
</dbReference>
<keyword evidence="7" id="KW-1185">Reference proteome</keyword>
<feature type="domain" description="Tyr recombinase" evidence="5">
    <location>
        <begin position="169"/>
        <end position="343"/>
    </location>
</feature>
<evidence type="ECO:0000313" key="7">
    <source>
        <dbReference type="Proteomes" id="UP000234845"/>
    </source>
</evidence>